<evidence type="ECO:0000256" key="1">
    <source>
        <dbReference type="ARBA" id="ARBA00006726"/>
    </source>
</evidence>
<dbReference type="PANTHER" id="PTHR46778">
    <property type="entry name" value="CYCLIN-DEPENDENT KINASE INHIBITOR 1-RELATED"/>
    <property type="match status" value="1"/>
</dbReference>
<evidence type="ECO:0000259" key="3">
    <source>
        <dbReference type="Pfam" id="PF02234"/>
    </source>
</evidence>
<dbReference type="GO" id="GO:0004861">
    <property type="term" value="F:cyclin-dependent protein serine/threonine kinase inhibitor activity"/>
    <property type="evidence" value="ECO:0007669"/>
    <property type="project" value="InterPro"/>
</dbReference>
<feature type="domain" description="Cyclin-dependent kinase inhibitor" evidence="3">
    <location>
        <begin position="49"/>
        <end position="97"/>
    </location>
</feature>
<evidence type="ECO:0000313" key="4">
    <source>
        <dbReference type="EMBL" id="KAF7694023.1"/>
    </source>
</evidence>
<dbReference type="EMBL" id="JABFDY010000018">
    <property type="protein sequence ID" value="KAF7694023.1"/>
    <property type="molecule type" value="Genomic_DNA"/>
</dbReference>
<dbReference type="InterPro" id="IPR044898">
    <property type="entry name" value="CDI_dom_sf"/>
</dbReference>
<keyword evidence="2" id="KW-0649">Protein kinase inhibitor</keyword>
<keyword evidence="5" id="KW-1185">Reference proteome</keyword>
<accession>A0A8T0APU4</accession>
<name>A0A8T0APU4_SILME</name>
<evidence type="ECO:0000256" key="2">
    <source>
        <dbReference type="ARBA" id="ARBA00023013"/>
    </source>
</evidence>
<dbReference type="AlphaFoldDB" id="A0A8T0APU4"/>
<dbReference type="Proteomes" id="UP000606274">
    <property type="component" value="Unassembled WGS sequence"/>
</dbReference>
<dbReference type="InterPro" id="IPR029841">
    <property type="entry name" value="CDKN1A"/>
</dbReference>
<dbReference type="PANTHER" id="PTHR46778:SF2">
    <property type="entry name" value="CYCLIN-DEPENDENT KINASE INHIBITOR DOMAIN-CONTAINING PROTEIN"/>
    <property type="match status" value="1"/>
</dbReference>
<reference evidence="4" key="1">
    <citation type="submission" date="2020-08" db="EMBL/GenBank/DDBJ databases">
        <title>Chromosome-level assembly of Southern catfish (Silurus meridionalis) provides insights into visual adaptation to the nocturnal and benthic lifestyles.</title>
        <authorList>
            <person name="Zhang Y."/>
            <person name="Wang D."/>
            <person name="Peng Z."/>
        </authorList>
    </citation>
    <scope>NUCLEOTIDE SEQUENCE</scope>
    <source>
        <strain evidence="4">SWU-2019-XX</strain>
        <tissue evidence="4">Muscle</tissue>
    </source>
</reference>
<evidence type="ECO:0000313" key="5">
    <source>
        <dbReference type="Proteomes" id="UP000606274"/>
    </source>
</evidence>
<protein>
    <recommendedName>
        <fullName evidence="3">Cyclin-dependent kinase inhibitor domain-containing protein</fullName>
    </recommendedName>
</protein>
<dbReference type="GO" id="GO:0007346">
    <property type="term" value="P:regulation of mitotic cell cycle"/>
    <property type="evidence" value="ECO:0007669"/>
    <property type="project" value="InterPro"/>
</dbReference>
<dbReference type="GO" id="GO:0005634">
    <property type="term" value="C:nucleus"/>
    <property type="evidence" value="ECO:0007669"/>
    <property type="project" value="InterPro"/>
</dbReference>
<dbReference type="Pfam" id="PF02234">
    <property type="entry name" value="CDI"/>
    <property type="match status" value="1"/>
</dbReference>
<organism evidence="4 5">
    <name type="scientific">Silurus meridionalis</name>
    <name type="common">Southern catfish</name>
    <name type="synonym">Silurus soldatovi meridionalis</name>
    <dbReference type="NCBI Taxonomy" id="175797"/>
    <lineage>
        <taxon>Eukaryota</taxon>
        <taxon>Metazoa</taxon>
        <taxon>Chordata</taxon>
        <taxon>Craniata</taxon>
        <taxon>Vertebrata</taxon>
        <taxon>Euteleostomi</taxon>
        <taxon>Actinopterygii</taxon>
        <taxon>Neopterygii</taxon>
        <taxon>Teleostei</taxon>
        <taxon>Ostariophysi</taxon>
        <taxon>Siluriformes</taxon>
        <taxon>Siluridae</taxon>
        <taxon>Silurus</taxon>
    </lineage>
</organism>
<dbReference type="InterPro" id="IPR003175">
    <property type="entry name" value="CDI_dom"/>
</dbReference>
<sequence length="167" mass="19551">MEYFFLNTAYRGFSLVHSKMATTSSQYDQVELEGVEEDVKPRGTGVRRNLFGPVDHQQLQQDFHKFMCMRLEMAKQRWNFDFQGEHPTPGSVQWEEVRCQDVPTFYHSCVMRLGKRTLVVPVSPDVTVAYRGAELGKRADKYRQATITDFFTVKKRRCLHYKASSRQ</sequence>
<dbReference type="GO" id="GO:0072331">
    <property type="term" value="P:signal transduction by p53 class mediator"/>
    <property type="evidence" value="ECO:0007669"/>
    <property type="project" value="InterPro"/>
</dbReference>
<proteinExistence type="inferred from homology"/>
<dbReference type="Gene3D" id="4.10.365.10">
    <property type="entry name" value="p27"/>
    <property type="match status" value="1"/>
</dbReference>
<comment type="similarity">
    <text evidence="1">Belongs to the CDI family.</text>
</comment>
<comment type="caution">
    <text evidence="4">The sequence shown here is derived from an EMBL/GenBank/DDBJ whole genome shotgun (WGS) entry which is preliminary data.</text>
</comment>
<gene>
    <name evidence="4" type="ORF">HF521_007776</name>
</gene>